<feature type="non-terminal residue" evidence="3">
    <location>
        <position position="768"/>
    </location>
</feature>
<proteinExistence type="predicted"/>
<gene>
    <name evidence="3" type="ORF">SPIL2461_LOCUS18626</name>
</gene>
<accession>A0A812WAK4</accession>
<feature type="transmembrane region" description="Helical" evidence="2">
    <location>
        <begin position="665"/>
        <end position="686"/>
    </location>
</feature>
<keyword evidence="2" id="KW-0472">Membrane</keyword>
<organism evidence="3 4">
    <name type="scientific">Symbiodinium pilosum</name>
    <name type="common">Dinoflagellate</name>
    <dbReference type="NCBI Taxonomy" id="2952"/>
    <lineage>
        <taxon>Eukaryota</taxon>
        <taxon>Sar</taxon>
        <taxon>Alveolata</taxon>
        <taxon>Dinophyceae</taxon>
        <taxon>Suessiales</taxon>
        <taxon>Symbiodiniaceae</taxon>
        <taxon>Symbiodinium</taxon>
    </lineage>
</organism>
<dbReference type="AlphaFoldDB" id="A0A812WAK4"/>
<feature type="transmembrane region" description="Helical" evidence="2">
    <location>
        <begin position="622"/>
        <end position="645"/>
    </location>
</feature>
<protein>
    <submittedName>
        <fullName evidence="3">Uncharacterized protein</fullName>
    </submittedName>
</protein>
<keyword evidence="2" id="KW-1133">Transmembrane helix</keyword>
<feature type="transmembrane region" description="Helical" evidence="2">
    <location>
        <begin position="739"/>
        <end position="762"/>
    </location>
</feature>
<dbReference type="EMBL" id="CAJNIZ010043940">
    <property type="protein sequence ID" value="CAE7673494.1"/>
    <property type="molecule type" value="Genomic_DNA"/>
</dbReference>
<reference evidence="3" key="1">
    <citation type="submission" date="2021-02" db="EMBL/GenBank/DDBJ databases">
        <authorList>
            <person name="Dougan E. K."/>
            <person name="Rhodes N."/>
            <person name="Thang M."/>
            <person name="Chan C."/>
        </authorList>
    </citation>
    <scope>NUCLEOTIDE SEQUENCE</scope>
</reference>
<evidence type="ECO:0000256" key="1">
    <source>
        <dbReference type="SAM" id="MobiDB-lite"/>
    </source>
</evidence>
<evidence type="ECO:0000256" key="2">
    <source>
        <dbReference type="SAM" id="Phobius"/>
    </source>
</evidence>
<keyword evidence="4" id="KW-1185">Reference proteome</keyword>
<feature type="region of interest" description="Disordered" evidence="1">
    <location>
        <begin position="493"/>
        <end position="530"/>
    </location>
</feature>
<evidence type="ECO:0000313" key="4">
    <source>
        <dbReference type="Proteomes" id="UP000649617"/>
    </source>
</evidence>
<feature type="compositionally biased region" description="Low complexity" evidence="1">
    <location>
        <begin position="498"/>
        <end position="514"/>
    </location>
</feature>
<feature type="transmembrane region" description="Helical" evidence="2">
    <location>
        <begin position="433"/>
        <end position="453"/>
    </location>
</feature>
<comment type="caution">
    <text evidence="3">The sequence shown here is derived from an EMBL/GenBank/DDBJ whole genome shotgun (WGS) entry which is preliminary data.</text>
</comment>
<evidence type="ECO:0000313" key="3">
    <source>
        <dbReference type="EMBL" id="CAE7673494.1"/>
    </source>
</evidence>
<dbReference type="OrthoDB" id="428336at2759"/>
<sequence length="768" mass="84578">MPMVHGKPLPPVCGRMPVVPSWGTVMEKPGRLNSGETVDAWDFQLQETPCRMGVRDVPHMESCLSGSWVVLIGASQTAVWTQQLANLLSPGALDSLRDGFVTDGVYLHMLDLIFQDGEVVHKTVVYQSGHAVNEHKGHGPSWFLHPKDICIHLVRCTVGLAGAHSETRDYAELPLAYAQLAQAPAYNASLGQWQQSPMFLVVGVGLWYGYAKGCALDWCATRPEIAGLGLEAILDLYTEGMHRYASNSMRYFDLWEFLEQVPEDCLFGHMSPASASFMIQALLSSICPADDVAEGTLVAFVGNACRSRQITPDCPGMTCGGYMYTWDYALSQNCKLVAAVDPDLAEKGYQPMMSGPAMAASWMLHADVVTTTTTTAVTTQHVNTTVASTTLLTTSAAVQTSEFQREGQPLPSSPASGFIFWERLINVRQDRVLAQWVLSVLLLSAAILIARYARTCMKALKIDAMLDETLPFKVGTDLDEPAVWWSEDWGADSPKMTAQRSDAASSEDAASEQRLLSSPASQIPPSPKPVLPSSCSDMVFRMPKGERYAFGLARYLASLHVVMGHIKARGHEADVQLGFALQLGTLATGDSPGSAFLVSAICCKGPQQLQEKPYEYVTIYPVYAVSLLIAGFSGMISGTLPSGWILLMQAWLVQAWVPFITEKGLQMQCWFLSCLVVYWTCFPMLVRRVSQVQLHEAVIGMSAMCSLPLLYLLIPDLFYGNATWYEYHSWGKMRNITDVLVVVIKFHPFCYMHVFILGMLLARLRLLL</sequence>
<feature type="transmembrane region" description="Helical" evidence="2">
    <location>
        <begin position="698"/>
        <end position="719"/>
    </location>
</feature>
<name>A0A812WAK4_SYMPI</name>
<dbReference type="Proteomes" id="UP000649617">
    <property type="component" value="Unassembled WGS sequence"/>
</dbReference>
<keyword evidence="2" id="KW-0812">Transmembrane</keyword>